<name>A0A317T2Z6_9CHLB</name>
<dbReference type="EMBL" id="PDNZ01000011">
    <property type="protein sequence ID" value="PWW81043.1"/>
    <property type="molecule type" value="Genomic_DNA"/>
</dbReference>
<dbReference type="RefSeq" id="WP_110024301.1">
    <property type="nucleotide sequence ID" value="NZ_PDNZ01000011.1"/>
</dbReference>
<accession>A0A317T2Z6</accession>
<sequence>MSEGVNCRAATIHDLVGSVLENQFERDPGDVCISGAFHIKQGTRLTETSQRYRNNYLLLRAETSFGACSIEENELSDEIAHELPGKRVSSLLEDERLPVRVAALDAYFNLVHPHENNSKARPFALPGGTAVERAKHRDAAITSLVNIDPGTRVALIGVVNPLVKAIENAGGICMPCDFNLHATQDGQVIEQDMYTIIYDCDMIIATGMTMSNGSFDTLLQAGRESGVPLIVYAQTGSGIAPNFLGNGVAAVSAEPFPFSQFSSHETTLYLYVS</sequence>
<keyword evidence="3" id="KW-1185">Reference proteome</keyword>
<gene>
    <name evidence="2" type="ORF">CR164_12315</name>
</gene>
<dbReference type="AlphaFoldDB" id="A0A317T2Z6"/>
<organism evidence="2 3">
    <name type="scientific">Prosthecochloris marina</name>
    <dbReference type="NCBI Taxonomy" id="2017681"/>
    <lineage>
        <taxon>Bacteria</taxon>
        <taxon>Pseudomonadati</taxon>
        <taxon>Chlorobiota</taxon>
        <taxon>Chlorobiia</taxon>
        <taxon>Chlorobiales</taxon>
        <taxon>Chlorobiaceae</taxon>
        <taxon>Prosthecochloris</taxon>
    </lineage>
</organism>
<dbReference type="OrthoDB" id="6017773at2"/>
<protein>
    <recommendedName>
        <fullName evidence="1">Putative heavy-metal chelation domain-containing protein</fullName>
    </recommendedName>
</protein>
<reference evidence="3" key="1">
    <citation type="submission" date="2017-10" db="EMBL/GenBank/DDBJ databases">
        <authorList>
            <person name="Gaisin V.A."/>
            <person name="Rysina M.S."/>
            <person name="Grouzdev D.S."/>
        </authorList>
    </citation>
    <scope>NUCLEOTIDE SEQUENCE [LARGE SCALE GENOMIC DNA]</scope>
    <source>
        <strain evidence="3">V1</strain>
    </source>
</reference>
<evidence type="ECO:0000313" key="2">
    <source>
        <dbReference type="EMBL" id="PWW81043.1"/>
    </source>
</evidence>
<dbReference type="Proteomes" id="UP000246278">
    <property type="component" value="Unassembled WGS sequence"/>
</dbReference>
<dbReference type="Gene3D" id="3.40.50.11590">
    <property type="match status" value="1"/>
</dbReference>
<dbReference type="Pfam" id="PF04016">
    <property type="entry name" value="DUF364"/>
    <property type="match status" value="1"/>
</dbReference>
<dbReference type="SUPFAM" id="SSF159713">
    <property type="entry name" value="Dhaf3308-like"/>
    <property type="match status" value="1"/>
</dbReference>
<feature type="domain" description="Putative heavy-metal chelation" evidence="1">
    <location>
        <begin position="141"/>
        <end position="223"/>
    </location>
</feature>
<evidence type="ECO:0000259" key="1">
    <source>
        <dbReference type="Pfam" id="PF04016"/>
    </source>
</evidence>
<evidence type="ECO:0000313" key="3">
    <source>
        <dbReference type="Proteomes" id="UP000246278"/>
    </source>
</evidence>
<dbReference type="InterPro" id="IPR007161">
    <property type="entry name" value="DUF364"/>
</dbReference>
<proteinExistence type="predicted"/>
<comment type="caution">
    <text evidence="2">The sequence shown here is derived from an EMBL/GenBank/DDBJ whole genome shotgun (WGS) entry which is preliminary data.</text>
</comment>